<dbReference type="InterPro" id="IPR003789">
    <property type="entry name" value="Asn/Gln_tRNA_amidoTrase-B-like"/>
</dbReference>
<dbReference type="GO" id="GO:0006412">
    <property type="term" value="P:translation"/>
    <property type="evidence" value="ECO:0007669"/>
    <property type="project" value="UniProtKB-UniRule"/>
</dbReference>
<dbReference type="SUPFAM" id="SSF89095">
    <property type="entry name" value="GatB/YqeY motif"/>
    <property type="match status" value="2"/>
</dbReference>
<reference evidence="13 14" key="1">
    <citation type="submission" date="2018-02" db="EMBL/GenBank/DDBJ databases">
        <title>Genomic Reconstructions from Amazon Rainforest and Pasture Soil Reveal Novel Insights into the Physiology of Candidate Phyla in Tropical Sites.</title>
        <authorList>
            <person name="Kroeger M.E."/>
            <person name="Delmont T."/>
            <person name="Eren A.M."/>
            <person name="Guo J."/>
            <person name="Meyer K.M."/>
            <person name="Khan K."/>
            <person name="Rodrigues J.L.M."/>
            <person name="Bohannan B.J.M."/>
            <person name="Tringe S."/>
            <person name="Borges C.D."/>
            <person name="Tiedje J."/>
            <person name="Tsai S.M."/>
            <person name="Nusslein K."/>
        </authorList>
    </citation>
    <scope>NUCLEOTIDE SEQUENCE [LARGE SCALE GENOMIC DNA]</scope>
    <source>
        <strain evidence="13">Amazon FNV 2010 28 9</strain>
    </source>
</reference>
<keyword evidence="6 10" id="KW-0648">Protein biosynthesis</keyword>
<comment type="catalytic activity">
    <reaction evidence="9 10">
        <text>L-glutamyl-tRNA(Gln) + L-glutamine + ATP + H2O = L-glutaminyl-tRNA(Gln) + L-glutamate + ADP + phosphate + H(+)</text>
        <dbReference type="Rhea" id="RHEA:17521"/>
        <dbReference type="Rhea" id="RHEA-COMP:9681"/>
        <dbReference type="Rhea" id="RHEA-COMP:9684"/>
        <dbReference type="ChEBI" id="CHEBI:15377"/>
        <dbReference type="ChEBI" id="CHEBI:15378"/>
        <dbReference type="ChEBI" id="CHEBI:29985"/>
        <dbReference type="ChEBI" id="CHEBI:30616"/>
        <dbReference type="ChEBI" id="CHEBI:43474"/>
        <dbReference type="ChEBI" id="CHEBI:58359"/>
        <dbReference type="ChEBI" id="CHEBI:78520"/>
        <dbReference type="ChEBI" id="CHEBI:78521"/>
        <dbReference type="ChEBI" id="CHEBI:456216"/>
    </reaction>
</comment>
<dbReference type="InterPro" id="IPR018027">
    <property type="entry name" value="Asn/Gln_amidotransferase"/>
</dbReference>
<keyword evidence="3 10" id="KW-0436">Ligase</keyword>
<evidence type="ECO:0000256" key="2">
    <source>
        <dbReference type="ARBA" id="ARBA00011123"/>
    </source>
</evidence>
<proteinExistence type="inferred from homology"/>
<sequence>MFEICQPAGGLVFGILIMETQNYNLICGIEIHVELRTASKMFCGCVNDPFGAQKPNIYTCPVCLGMPGALPVANKKAIEWTIRIGHALGCEINLFSKFDRKHYFYPDLPKGYQISQYDQPLCVNGLVKTEFGDVRITRIHLEEDTGKLVHQEVNGEKVSLVDFNRSSVPLVEIVTEPDIHSPQQAKAYAKKIHQIIRALHVSDADMEKGSMRLEANISMQGIGDREQGILPQYKVEVKNLNSFRFVEKAIQYEMKRQAELLEKNETPKQETRGWNEAKQHTFPQRSKESAEDYRYFPDPDLPPMRFTREYVEQLKKDLPELPEATIERWQKEFGIKENDAKILADDIEHKTVLDVLWSTAKDRHVDTAKLASLLVNKKIIVDFGISTYIEEALTAMEVLSSTMTIANDVLIAAINEVIAANPKAVVDYKARKTAVIGFFIGAVSKKLGKVDSNQVRNAVQEMLR</sequence>
<dbReference type="PROSITE" id="PS01234">
    <property type="entry name" value="GATB"/>
    <property type="match status" value="1"/>
</dbReference>
<evidence type="ECO:0000313" key="13">
    <source>
        <dbReference type="EMBL" id="PWU23575.1"/>
    </source>
</evidence>
<dbReference type="GO" id="GO:0050566">
    <property type="term" value="F:asparaginyl-tRNA synthase (glutamine-hydrolyzing) activity"/>
    <property type="evidence" value="ECO:0007669"/>
    <property type="project" value="RHEA"/>
</dbReference>
<evidence type="ECO:0000313" key="14">
    <source>
        <dbReference type="Proteomes" id="UP000246104"/>
    </source>
</evidence>
<comment type="catalytic activity">
    <reaction evidence="8 10">
        <text>L-aspartyl-tRNA(Asn) + L-glutamine + ATP + H2O = L-asparaginyl-tRNA(Asn) + L-glutamate + ADP + phosphate + 2 H(+)</text>
        <dbReference type="Rhea" id="RHEA:14513"/>
        <dbReference type="Rhea" id="RHEA-COMP:9674"/>
        <dbReference type="Rhea" id="RHEA-COMP:9677"/>
        <dbReference type="ChEBI" id="CHEBI:15377"/>
        <dbReference type="ChEBI" id="CHEBI:15378"/>
        <dbReference type="ChEBI" id="CHEBI:29985"/>
        <dbReference type="ChEBI" id="CHEBI:30616"/>
        <dbReference type="ChEBI" id="CHEBI:43474"/>
        <dbReference type="ChEBI" id="CHEBI:58359"/>
        <dbReference type="ChEBI" id="CHEBI:78515"/>
        <dbReference type="ChEBI" id="CHEBI:78516"/>
        <dbReference type="ChEBI" id="CHEBI:456216"/>
    </reaction>
</comment>
<evidence type="ECO:0000259" key="12">
    <source>
        <dbReference type="SMART" id="SM00845"/>
    </source>
</evidence>
<comment type="caution">
    <text evidence="13">The sequence shown here is derived from an EMBL/GenBank/DDBJ whole genome shotgun (WGS) entry which is preliminary data.</text>
</comment>
<gene>
    <name evidence="10" type="primary">gatB</name>
    <name evidence="13" type="ORF">C5B42_02575</name>
</gene>
<evidence type="ECO:0000256" key="5">
    <source>
        <dbReference type="ARBA" id="ARBA00022840"/>
    </source>
</evidence>
<dbReference type="GO" id="GO:0050567">
    <property type="term" value="F:glutaminyl-tRNA synthase (glutamine-hydrolyzing) activity"/>
    <property type="evidence" value="ECO:0007669"/>
    <property type="project" value="UniProtKB-UniRule"/>
</dbReference>
<feature type="region of interest" description="Disordered" evidence="11">
    <location>
        <begin position="266"/>
        <end position="294"/>
    </location>
</feature>
<keyword evidence="13" id="KW-0808">Transferase</keyword>
<dbReference type="Pfam" id="PF02637">
    <property type="entry name" value="GatB_Yqey"/>
    <property type="match status" value="1"/>
</dbReference>
<dbReference type="EC" id="6.3.5.-" evidence="10"/>
<comment type="function">
    <text evidence="7 10">Allows the formation of correctly charged Asn-tRNA(Asn) or Gln-tRNA(Gln) through the transamidation of misacylated Asp-tRNA(Asn) or Glu-tRNA(Gln) in organisms which lack either or both of asparaginyl-tRNA or glutaminyl-tRNA synthetases. The reaction takes place in the presence of glutamine and ATP through an activated phospho-Asp-tRNA(Asn) or phospho-Glu-tRNA(Gln).</text>
</comment>
<evidence type="ECO:0000256" key="3">
    <source>
        <dbReference type="ARBA" id="ARBA00022598"/>
    </source>
</evidence>
<dbReference type="InterPro" id="IPR023168">
    <property type="entry name" value="GatB_Yqey_C_2"/>
</dbReference>
<dbReference type="AlphaFoldDB" id="A0A317JPH1"/>
<dbReference type="InterPro" id="IPR006075">
    <property type="entry name" value="Asn/Gln-tRNA_Trfase_suB/E_cat"/>
</dbReference>
<dbReference type="Gene3D" id="1.10.10.410">
    <property type="match status" value="1"/>
</dbReference>
<dbReference type="GO" id="GO:0016740">
    <property type="term" value="F:transferase activity"/>
    <property type="evidence" value="ECO:0007669"/>
    <property type="project" value="UniProtKB-KW"/>
</dbReference>
<dbReference type="SUPFAM" id="SSF55931">
    <property type="entry name" value="Glutamine synthetase/guanido kinase"/>
    <property type="match status" value="1"/>
</dbReference>
<feature type="domain" description="Asn/Gln amidotransferase" evidence="12">
    <location>
        <begin position="320"/>
        <end position="463"/>
    </location>
</feature>
<dbReference type="InterPro" id="IPR017959">
    <property type="entry name" value="Asn/Gln-tRNA_amidoTrfase_suB/E"/>
</dbReference>
<evidence type="ECO:0000256" key="11">
    <source>
        <dbReference type="SAM" id="MobiDB-lite"/>
    </source>
</evidence>
<evidence type="ECO:0000256" key="6">
    <source>
        <dbReference type="ARBA" id="ARBA00022917"/>
    </source>
</evidence>
<keyword evidence="4 10" id="KW-0547">Nucleotide-binding</keyword>
<evidence type="ECO:0000256" key="4">
    <source>
        <dbReference type="ARBA" id="ARBA00022741"/>
    </source>
</evidence>
<accession>A0A317JPH1</accession>
<evidence type="ECO:0000256" key="1">
    <source>
        <dbReference type="ARBA" id="ARBA00005306"/>
    </source>
</evidence>
<dbReference type="GO" id="GO:0070681">
    <property type="term" value="P:glutaminyl-tRNAGln biosynthesis via transamidation"/>
    <property type="evidence" value="ECO:0007669"/>
    <property type="project" value="TreeGrafter"/>
</dbReference>
<comment type="similarity">
    <text evidence="1 10">Belongs to the GatB/GatE family. GatB subfamily.</text>
</comment>
<dbReference type="PANTHER" id="PTHR11659:SF0">
    <property type="entry name" value="GLUTAMYL-TRNA(GLN) AMIDOTRANSFERASE SUBUNIT B, MITOCHONDRIAL"/>
    <property type="match status" value="1"/>
</dbReference>
<evidence type="ECO:0000256" key="8">
    <source>
        <dbReference type="ARBA" id="ARBA00047380"/>
    </source>
</evidence>
<organism evidence="13 14">
    <name type="scientific">Candidatus Cerribacteria bacterium 'Amazon FNV 2010 28 9'</name>
    <dbReference type="NCBI Taxonomy" id="2081795"/>
    <lineage>
        <taxon>Bacteria</taxon>
        <taxon>Candidatus Cerribacteria</taxon>
    </lineage>
</organism>
<dbReference type="GO" id="GO:0005524">
    <property type="term" value="F:ATP binding"/>
    <property type="evidence" value="ECO:0007669"/>
    <property type="project" value="UniProtKB-KW"/>
</dbReference>
<dbReference type="InterPro" id="IPR004413">
    <property type="entry name" value="GatB"/>
</dbReference>
<dbReference type="SMART" id="SM00845">
    <property type="entry name" value="GatB_Yqey"/>
    <property type="match status" value="1"/>
</dbReference>
<comment type="subunit">
    <text evidence="2 10">Heterotrimer of A, B and C subunits.</text>
</comment>
<evidence type="ECO:0000256" key="7">
    <source>
        <dbReference type="ARBA" id="ARBA00024799"/>
    </source>
</evidence>
<dbReference type="NCBIfam" id="TIGR00133">
    <property type="entry name" value="gatB"/>
    <property type="match status" value="1"/>
</dbReference>
<dbReference type="Pfam" id="PF02934">
    <property type="entry name" value="GatB_N"/>
    <property type="match status" value="1"/>
</dbReference>
<evidence type="ECO:0000256" key="9">
    <source>
        <dbReference type="ARBA" id="ARBA00047913"/>
    </source>
</evidence>
<dbReference type="HAMAP" id="MF_00121">
    <property type="entry name" value="GatB"/>
    <property type="match status" value="1"/>
</dbReference>
<dbReference type="NCBIfam" id="NF004012">
    <property type="entry name" value="PRK05477.1-2"/>
    <property type="match status" value="1"/>
</dbReference>
<evidence type="ECO:0000256" key="10">
    <source>
        <dbReference type="HAMAP-Rule" id="MF_00121"/>
    </source>
</evidence>
<dbReference type="EMBL" id="PSRQ01000030">
    <property type="protein sequence ID" value="PWU23575.1"/>
    <property type="molecule type" value="Genomic_DNA"/>
</dbReference>
<dbReference type="InterPro" id="IPR017958">
    <property type="entry name" value="Gln-tRNA_amidoTrfase_suB_CS"/>
</dbReference>
<dbReference type="PANTHER" id="PTHR11659">
    <property type="entry name" value="GLUTAMYL-TRNA GLN AMIDOTRANSFERASE SUBUNIT B MITOCHONDRIAL AND PROKARYOTIC PET112-RELATED"/>
    <property type="match status" value="1"/>
</dbReference>
<dbReference type="NCBIfam" id="NF004014">
    <property type="entry name" value="PRK05477.1-4"/>
    <property type="match status" value="1"/>
</dbReference>
<dbReference type="InterPro" id="IPR014746">
    <property type="entry name" value="Gln_synth/guanido_kin_cat_dom"/>
</dbReference>
<name>A0A317JPH1_9BACT</name>
<protein>
    <recommendedName>
        <fullName evidence="10">Aspartyl/glutamyl-tRNA(Asn/Gln) amidotransferase subunit B</fullName>
        <shortName evidence="10">Asp/Glu-ADT subunit B</shortName>
        <ecNumber evidence="10">6.3.5.-</ecNumber>
    </recommendedName>
</protein>
<dbReference type="Proteomes" id="UP000246104">
    <property type="component" value="Unassembled WGS sequence"/>
</dbReference>
<keyword evidence="5 10" id="KW-0067">ATP-binding</keyword>